<dbReference type="AlphaFoldDB" id="A0A9D0ZME0"/>
<sequence length="54" mass="5844">MSPYQFYGGSLDLAILTTSMWTNCDTFEAGDAVGVCRTVKDVLYSLVNSNAMDA</sequence>
<gene>
    <name evidence="1" type="ORF">IAA52_02680</name>
</gene>
<dbReference type="EMBL" id="DVFZ01000029">
    <property type="protein sequence ID" value="HIQ81989.1"/>
    <property type="molecule type" value="Genomic_DNA"/>
</dbReference>
<dbReference type="Proteomes" id="UP000824260">
    <property type="component" value="Unassembled WGS sequence"/>
</dbReference>
<proteinExistence type="predicted"/>
<name>A0A9D0ZME0_9FIRM</name>
<reference evidence="1" key="2">
    <citation type="journal article" date="2021" name="PeerJ">
        <title>Extensive microbial diversity within the chicken gut microbiome revealed by metagenomics and culture.</title>
        <authorList>
            <person name="Gilroy R."/>
            <person name="Ravi A."/>
            <person name="Getino M."/>
            <person name="Pursley I."/>
            <person name="Horton D.L."/>
            <person name="Alikhan N.F."/>
            <person name="Baker D."/>
            <person name="Gharbi K."/>
            <person name="Hall N."/>
            <person name="Watson M."/>
            <person name="Adriaenssens E.M."/>
            <person name="Foster-Nyarko E."/>
            <person name="Jarju S."/>
            <person name="Secka A."/>
            <person name="Antonio M."/>
            <person name="Oren A."/>
            <person name="Chaudhuri R.R."/>
            <person name="La Ragione R."/>
            <person name="Hildebrand F."/>
            <person name="Pallen M.J."/>
        </authorList>
    </citation>
    <scope>NUCLEOTIDE SEQUENCE</scope>
    <source>
        <strain evidence="1">ChiSjej6B24-2974</strain>
    </source>
</reference>
<evidence type="ECO:0000313" key="2">
    <source>
        <dbReference type="Proteomes" id="UP000824260"/>
    </source>
</evidence>
<protein>
    <submittedName>
        <fullName evidence="1">Uncharacterized protein</fullName>
    </submittedName>
</protein>
<evidence type="ECO:0000313" key="1">
    <source>
        <dbReference type="EMBL" id="HIQ81989.1"/>
    </source>
</evidence>
<accession>A0A9D0ZME0</accession>
<reference evidence="1" key="1">
    <citation type="submission" date="2020-10" db="EMBL/GenBank/DDBJ databases">
        <authorList>
            <person name="Gilroy R."/>
        </authorList>
    </citation>
    <scope>NUCLEOTIDE SEQUENCE</scope>
    <source>
        <strain evidence="1">ChiSjej6B24-2974</strain>
    </source>
</reference>
<organism evidence="1 2">
    <name type="scientific">Candidatus Pullichristensenella stercorigallinarum</name>
    <dbReference type="NCBI Taxonomy" id="2840909"/>
    <lineage>
        <taxon>Bacteria</taxon>
        <taxon>Bacillati</taxon>
        <taxon>Bacillota</taxon>
        <taxon>Clostridia</taxon>
        <taxon>Candidatus Pullichristensenella</taxon>
    </lineage>
</organism>
<comment type="caution">
    <text evidence="1">The sequence shown here is derived from an EMBL/GenBank/DDBJ whole genome shotgun (WGS) entry which is preliminary data.</text>
</comment>